<evidence type="ECO:0000313" key="7">
    <source>
        <dbReference type="EMBL" id="QCD45649.1"/>
    </source>
</evidence>
<keyword evidence="8" id="KW-1185">Reference proteome</keyword>
<dbReference type="EMBL" id="CP012542">
    <property type="protein sequence ID" value="QCD45649.1"/>
    <property type="molecule type" value="Genomic_DNA"/>
</dbReference>
<comment type="similarity">
    <text evidence="2">Belongs to the autoinducer-2 exporter (AI-2E) (TC 2.A.86) family.</text>
</comment>
<evidence type="ECO:0000256" key="5">
    <source>
        <dbReference type="ARBA" id="ARBA00023136"/>
    </source>
</evidence>
<comment type="subcellular location">
    <subcellularLocation>
        <location evidence="1">Membrane</location>
        <topology evidence="1">Multi-pass membrane protein</topology>
    </subcellularLocation>
</comment>
<evidence type="ECO:0000256" key="3">
    <source>
        <dbReference type="ARBA" id="ARBA00022692"/>
    </source>
</evidence>
<keyword evidence="3 6" id="KW-0812">Transmembrane</keyword>
<evidence type="ECO:0000313" key="8">
    <source>
        <dbReference type="Proteomes" id="UP000503264"/>
    </source>
</evidence>
<protein>
    <submittedName>
        <fullName evidence="7">Acid membrane antigen A</fullName>
    </submittedName>
</protein>
<dbReference type="AlphaFoldDB" id="A0A6G5QJ54"/>
<dbReference type="Pfam" id="PF01594">
    <property type="entry name" value="AI-2E_transport"/>
    <property type="match status" value="1"/>
</dbReference>
<evidence type="ECO:0000256" key="4">
    <source>
        <dbReference type="ARBA" id="ARBA00022989"/>
    </source>
</evidence>
<proteinExistence type="inferred from homology"/>
<reference evidence="7 8" key="1">
    <citation type="submission" date="2016-07" db="EMBL/GenBank/DDBJ databases">
        <title>Comparative genomics of the Campylobacter concisus group.</title>
        <authorList>
            <person name="Miller W.G."/>
            <person name="Yee E."/>
            <person name="Chapman M.H."/>
            <person name="Huynh S."/>
            <person name="Bono J.L."/>
            <person name="On S.L.W."/>
            <person name="StLeger J."/>
            <person name="Foster G."/>
            <person name="Parker C.T."/>
        </authorList>
    </citation>
    <scope>NUCLEOTIDE SEQUENCE [LARGE SCALE GENOMIC DNA]</scope>
    <source>
        <strain evidence="7 8">CCUG 21559</strain>
    </source>
</reference>
<dbReference type="PANTHER" id="PTHR21716:SF4">
    <property type="entry name" value="TRANSMEMBRANE PROTEIN 245"/>
    <property type="match status" value="1"/>
</dbReference>
<dbReference type="InterPro" id="IPR002549">
    <property type="entry name" value="AI-2E-like"/>
</dbReference>
<organism evidence="7 8">
    <name type="scientific">Campylobacter mucosalis CCUG 21559</name>
    <dbReference type="NCBI Taxonomy" id="1032067"/>
    <lineage>
        <taxon>Bacteria</taxon>
        <taxon>Pseudomonadati</taxon>
        <taxon>Campylobacterota</taxon>
        <taxon>Epsilonproteobacteria</taxon>
        <taxon>Campylobacterales</taxon>
        <taxon>Campylobacteraceae</taxon>
        <taxon>Campylobacter</taxon>
    </lineage>
</organism>
<feature type="transmembrane region" description="Helical" evidence="6">
    <location>
        <begin position="224"/>
        <end position="246"/>
    </location>
</feature>
<name>A0A6G5QJ54_9BACT</name>
<feature type="transmembrane region" description="Helical" evidence="6">
    <location>
        <begin position="324"/>
        <end position="340"/>
    </location>
</feature>
<evidence type="ECO:0000256" key="2">
    <source>
        <dbReference type="ARBA" id="ARBA00009773"/>
    </source>
</evidence>
<keyword evidence="5 6" id="KW-0472">Membrane</keyword>
<dbReference type="GO" id="GO:0016020">
    <property type="term" value="C:membrane"/>
    <property type="evidence" value="ECO:0007669"/>
    <property type="project" value="UniProtKB-SubCell"/>
</dbReference>
<feature type="transmembrane region" description="Helical" evidence="6">
    <location>
        <begin position="56"/>
        <end position="78"/>
    </location>
</feature>
<evidence type="ECO:0000256" key="1">
    <source>
        <dbReference type="ARBA" id="ARBA00004141"/>
    </source>
</evidence>
<feature type="transmembrane region" description="Helical" evidence="6">
    <location>
        <begin position="147"/>
        <end position="165"/>
    </location>
</feature>
<feature type="transmembrane region" description="Helical" evidence="6">
    <location>
        <begin position="185"/>
        <end position="212"/>
    </location>
</feature>
<feature type="transmembrane region" description="Helical" evidence="6">
    <location>
        <begin position="7"/>
        <end position="36"/>
    </location>
</feature>
<dbReference type="PANTHER" id="PTHR21716">
    <property type="entry name" value="TRANSMEMBRANE PROTEIN"/>
    <property type="match status" value="1"/>
</dbReference>
<feature type="transmembrane region" description="Helical" evidence="6">
    <location>
        <begin position="258"/>
        <end position="280"/>
    </location>
</feature>
<evidence type="ECO:0000256" key="6">
    <source>
        <dbReference type="SAM" id="Phobius"/>
    </source>
</evidence>
<accession>A0A6G5QJ54</accession>
<sequence length="344" mass="38112">MSSKIFIGFFVCFVLALLLYLFQPFLLNILIAALLAVATSNINVKILQITNGKKTLSAGLTTIVLLFLFVAPSLYAIASIVKYATNFNADTINSTIEYIKNYHFSLPVSFSFLEPSVDEFLGSLDFNKIITNAISSITDIGKLSAKFLTDMIFVLVFFFFAMLYGGELVKYLKDALPMQKEDSEFILSEVANVMSVVFYSIIINMILQGFLFSLVTMYYGYDGILTGILFAFTSLIPVVGGMLSWVPISLHQFASGDSFGAVVIAVYSVIVISIVADTFLKPLVIKFINSRLVKKPAKINELLIFFAMIAGITTFGFWGIILGPAIVTLFISTIRLYVLLRDRI</sequence>
<dbReference type="RefSeq" id="WP_236844928.1">
    <property type="nucleotide sequence ID" value="NZ_CP012542.1"/>
</dbReference>
<keyword evidence="4 6" id="KW-1133">Transmembrane helix</keyword>
<dbReference type="Proteomes" id="UP000503264">
    <property type="component" value="Chromosome"/>
</dbReference>
<gene>
    <name evidence="7" type="primary">amaA</name>
    <name evidence="7" type="ORF">CMUC_1907</name>
</gene>